<comment type="caution">
    <text evidence="1">The sequence shown here is derived from an EMBL/GenBank/DDBJ whole genome shotgun (WGS) entry which is preliminary data.</text>
</comment>
<keyword evidence="2" id="KW-1185">Reference proteome</keyword>
<evidence type="ECO:0000313" key="1">
    <source>
        <dbReference type="EMBL" id="PIL36378.1"/>
    </source>
</evidence>
<name>A0A2G8SS25_9APHY</name>
<reference evidence="1 2" key="1">
    <citation type="journal article" date="2015" name="Sci. Rep.">
        <title>Chromosome-level genome map provides insights into diverse defense mechanisms in the medicinal fungus Ganoderma sinense.</title>
        <authorList>
            <person name="Zhu Y."/>
            <person name="Xu J."/>
            <person name="Sun C."/>
            <person name="Zhou S."/>
            <person name="Xu H."/>
            <person name="Nelson D.R."/>
            <person name="Qian J."/>
            <person name="Song J."/>
            <person name="Luo H."/>
            <person name="Xiang L."/>
            <person name="Li Y."/>
            <person name="Xu Z."/>
            <person name="Ji A."/>
            <person name="Wang L."/>
            <person name="Lu S."/>
            <person name="Hayward A."/>
            <person name="Sun W."/>
            <person name="Li X."/>
            <person name="Schwartz D.C."/>
            <person name="Wang Y."/>
            <person name="Chen S."/>
        </authorList>
    </citation>
    <scope>NUCLEOTIDE SEQUENCE [LARGE SCALE GENOMIC DNA]</scope>
    <source>
        <strain evidence="1 2">ZZ0214-1</strain>
    </source>
</reference>
<sequence>MTGHQPLGQTLRGQYARREMMIRSQLRQSINAELARISGCSTARMRWSLQEYLDDIFFGLGIRFAWVRYLLFANLSRHTGLARIMHITTLWNTGVIYFARVTPEEHEAALRDPLSAAPGPLHLGLPEWYGRSDIKARRYRPITNPLGLPYKYERNGPKSAKTVSDEAEAAAEAEVREAKERIVAAQLEDIEDFSDEEERRELVRRELRARAAGELSSDPIEEWD</sequence>
<dbReference type="OrthoDB" id="2755983at2759"/>
<gene>
    <name evidence="1" type="ORF">GSI_00066</name>
</gene>
<accession>A0A2G8SS25</accession>
<protein>
    <submittedName>
        <fullName evidence="1">Uncharacterized protein</fullName>
    </submittedName>
</protein>
<proteinExistence type="predicted"/>
<organism evidence="1 2">
    <name type="scientific">Ganoderma sinense ZZ0214-1</name>
    <dbReference type="NCBI Taxonomy" id="1077348"/>
    <lineage>
        <taxon>Eukaryota</taxon>
        <taxon>Fungi</taxon>
        <taxon>Dikarya</taxon>
        <taxon>Basidiomycota</taxon>
        <taxon>Agaricomycotina</taxon>
        <taxon>Agaricomycetes</taxon>
        <taxon>Polyporales</taxon>
        <taxon>Polyporaceae</taxon>
        <taxon>Ganoderma</taxon>
    </lineage>
</organism>
<evidence type="ECO:0000313" key="2">
    <source>
        <dbReference type="Proteomes" id="UP000230002"/>
    </source>
</evidence>
<dbReference type="EMBL" id="AYKW01000001">
    <property type="protein sequence ID" value="PIL36378.1"/>
    <property type="molecule type" value="Genomic_DNA"/>
</dbReference>
<dbReference type="Proteomes" id="UP000230002">
    <property type="component" value="Unassembled WGS sequence"/>
</dbReference>
<dbReference type="AlphaFoldDB" id="A0A2G8SS25"/>